<dbReference type="Proteomes" id="UP000681720">
    <property type="component" value="Unassembled WGS sequence"/>
</dbReference>
<evidence type="ECO:0000313" key="2">
    <source>
        <dbReference type="EMBL" id="CAF4989072.1"/>
    </source>
</evidence>
<dbReference type="AlphaFoldDB" id="A0A8S3G8W0"/>
<evidence type="ECO:0000313" key="4">
    <source>
        <dbReference type="Proteomes" id="UP000681720"/>
    </source>
</evidence>
<accession>A0A8S3G8W0</accession>
<gene>
    <name evidence="2" type="ORF">BYL167_LOCUS55125</name>
    <name evidence="3" type="ORF">GIL414_LOCUS65281</name>
</gene>
<feature type="region of interest" description="Disordered" evidence="1">
    <location>
        <begin position="1"/>
        <end position="39"/>
    </location>
</feature>
<dbReference type="EMBL" id="CAJOBH010201852">
    <property type="protein sequence ID" value="CAF4989072.1"/>
    <property type="molecule type" value="Genomic_DNA"/>
</dbReference>
<dbReference type="Proteomes" id="UP000681967">
    <property type="component" value="Unassembled WGS sequence"/>
</dbReference>
<evidence type="ECO:0000313" key="3">
    <source>
        <dbReference type="EMBL" id="CAF5154282.1"/>
    </source>
</evidence>
<protein>
    <submittedName>
        <fullName evidence="3">Uncharacterized protein</fullName>
    </submittedName>
</protein>
<dbReference type="EMBL" id="CAJOBJ010291505">
    <property type="protein sequence ID" value="CAF5154282.1"/>
    <property type="molecule type" value="Genomic_DNA"/>
</dbReference>
<reference evidence="3" key="1">
    <citation type="submission" date="2021-02" db="EMBL/GenBank/DDBJ databases">
        <authorList>
            <person name="Nowell W R."/>
        </authorList>
    </citation>
    <scope>NUCLEOTIDE SEQUENCE</scope>
</reference>
<sequence>QQSVDDNPIDNEAAMNPIGDLSLSSDDGTRGMYQHESNY</sequence>
<proteinExistence type="predicted"/>
<organism evidence="3 4">
    <name type="scientific">Rotaria magnacalcarata</name>
    <dbReference type="NCBI Taxonomy" id="392030"/>
    <lineage>
        <taxon>Eukaryota</taxon>
        <taxon>Metazoa</taxon>
        <taxon>Spiralia</taxon>
        <taxon>Gnathifera</taxon>
        <taxon>Rotifera</taxon>
        <taxon>Eurotatoria</taxon>
        <taxon>Bdelloidea</taxon>
        <taxon>Philodinida</taxon>
        <taxon>Philodinidae</taxon>
        <taxon>Rotaria</taxon>
    </lineage>
</organism>
<evidence type="ECO:0000256" key="1">
    <source>
        <dbReference type="SAM" id="MobiDB-lite"/>
    </source>
</evidence>
<feature type="non-terminal residue" evidence="3">
    <location>
        <position position="1"/>
    </location>
</feature>
<comment type="caution">
    <text evidence="3">The sequence shown here is derived from an EMBL/GenBank/DDBJ whole genome shotgun (WGS) entry which is preliminary data.</text>
</comment>
<name>A0A8S3G8W0_9BILA</name>